<gene>
    <name evidence="2" type="ORF">FLM80_32405</name>
</gene>
<dbReference type="NCBIfam" id="NF041499">
    <property type="entry name" value="MobP3"/>
    <property type="match status" value="1"/>
</dbReference>
<evidence type="ECO:0000313" key="3">
    <source>
        <dbReference type="Proteomes" id="UP001168357"/>
    </source>
</evidence>
<evidence type="ECO:0000256" key="1">
    <source>
        <dbReference type="SAM" id="MobiDB-lite"/>
    </source>
</evidence>
<dbReference type="InterPro" id="IPR048102">
    <property type="entry name" value="MobP3"/>
</dbReference>
<dbReference type="AlphaFoldDB" id="A0AAP4QE93"/>
<dbReference type="Pfam" id="PF18555">
    <property type="entry name" value="MobL"/>
    <property type="match status" value="1"/>
</dbReference>
<dbReference type="EMBL" id="VIGY01000078">
    <property type="protein sequence ID" value="MDN7081653.1"/>
    <property type="molecule type" value="Genomic_DNA"/>
</dbReference>
<name>A0AAP4QE93_BACTU</name>
<comment type="caution">
    <text evidence="2">The sequence shown here is derived from an EMBL/GenBank/DDBJ whole genome shotgun (WGS) entry which is preliminary data.</text>
</comment>
<sequence length="854" mass="99321">MKGIKRSMKAPFIMKTSFYLPSTSNAKKNSAHVEYIGTRPGVSMETTKDFEELEEKTDAAHHAKYAGERPGSHGLFTQNSNEALVLKDVQKELREHDGVVWRMILSLKEEDALNLGFTEKRKWEDLLRSTVPDAAKKMGITESNLKWIAAFHEEKGHPHVHLMMWEKETKRERGALSKGEHRDVKNVFMNEIYREERQELNLIKTVERDFIREFALDNVVDAVKMLKGLDEVDKTQVGIAPRIHTHDIEKLQKSLYELSKMLPEKGRMSYAFMPDEVKKEVDEISNWLINRPQFMESTERYLSSVEGLTKLHSHDTEKIELAKEKAMKDIQKRVSQVLLKGALETRINFLPKVDQEKAMKAQMQFIKANGKPKQDLSYDVTKKSAALLKHLSFSENEIKRVFETWSEKADLGVSEKEISKSIANSSKEDIKTIDEKDIKTGAEILKLAGWTNNEIISKLNRYDDVLDGIEKVLNKIEKKANSNFVSKKDFSKIEEITDVSVDYPYKLVERSEVSKEDVDNMIETFSQGICRDEAAAGWTAFCMSVALKQSEVSESKRIDVVSEWIRSNEIAGVDLYAINEKIEEGSNFLRKNTWDKVLGNIGVKPEDFKYPFKTFQELEFDEQKADETLLQLENIVVEKMEVPDREHLTEVYARILRGVASDNSLFKEKINVWAKKRKLPQSLVTKVIKKYEKRTNDIEYLKRPLRVQDMTEKTIRDYSKVLFATGMSEEKVKDTVLEWNRRVKSNAPPEKIEKIIEQVGALNEENQRWGKATYVNKESYKQLNETLNVKAPYIYKMPSFKNPNASINKIWKSFWNELEKERMKSEKEMEYARKRMMRAKEQEQKQRQEREERG</sequence>
<organism evidence="2 3">
    <name type="scientific">Bacillus thuringiensis</name>
    <dbReference type="NCBI Taxonomy" id="1428"/>
    <lineage>
        <taxon>Bacteria</taxon>
        <taxon>Bacillati</taxon>
        <taxon>Bacillota</taxon>
        <taxon>Bacilli</taxon>
        <taxon>Bacillales</taxon>
        <taxon>Bacillaceae</taxon>
        <taxon>Bacillus</taxon>
        <taxon>Bacillus cereus group</taxon>
    </lineage>
</organism>
<proteinExistence type="predicted"/>
<dbReference type="RefSeq" id="WP_003272689.1">
    <property type="nucleotide sequence ID" value="NZ_QNUR01000104.1"/>
</dbReference>
<evidence type="ECO:0000313" key="2">
    <source>
        <dbReference type="EMBL" id="MDN7081653.1"/>
    </source>
</evidence>
<accession>A0AAP4QE93</accession>
<reference evidence="2" key="1">
    <citation type="submission" date="2019-07" db="EMBL/GenBank/DDBJ databases">
        <title>Draft Genome Sequence of Bacillus thuringiensis Strain S906, an Isolate Toxic for Coleopteran and Lepidopteran.</title>
        <authorList>
            <person name="Grynberg P."/>
            <person name="Martins E.S."/>
            <person name="Queiroz P.R."/>
            <person name="Togawa R.C."/>
            <person name="Martins N.F."/>
            <person name="Praca L.B."/>
            <person name="Fiuza V."/>
            <person name="Ramos F."/>
            <person name="Silva E."/>
            <person name="Monnerat R.G."/>
        </authorList>
    </citation>
    <scope>NUCLEOTIDE SEQUENCE</scope>
    <source>
        <strain evidence="2">S906</strain>
    </source>
</reference>
<dbReference type="Proteomes" id="UP001168357">
    <property type="component" value="Unassembled WGS sequence"/>
</dbReference>
<protein>
    <submittedName>
        <fullName evidence="2">Conjugal transfer protein</fullName>
    </submittedName>
</protein>
<feature type="region of interest" description="Disordered" evidence="1">
    <location>
        <begin position="826"/>
        <end position="854"/>
    </location>
</feature>
<dbReference type="InterPro" id="IPR041073">
    <property type="entry name" value="MobL"/>
</dbReference>